<dbReference type="PANTHER" id="PTHR22602:SF0">
    <property type="entry name" value="TRANSFERASE CAF17, MITOCHONDRIAL-RELATED"/>
    <property type="match status" value="1"/>
</dbReference>
<dbReference type="Proteomes" id="UP000643403">
    <property type="component" value="Unassembled WGS sequence"/>
</dbReference>
<keyword evidence="1" id="KW-0809">Transit peptide</keyword>
<name>A0ABQ3BRV6_9GAMM</name>
<dbReference type="InterPro" id="IPR027266">
    <property type="entry name" value="TrmE/GcvT-like"/>
</dbReference>
<keyword evidence="3" id="KW-1185">Reference proteome</keyword>
<evidence type="ECO:0000313" key="2">
    <source>
        <dbReference type="EMBL" id="GGZ55602.1"/>
    </source>
</evidence>
<dbReference type="PANTHER" id="PTHR22602">
    <property type="entry name" value="TRANSFERASE CAF17, MITOCHONDRIAL-RELATED"/>
    <property type="match status" value="1"/>
</dbReference>
<dbReference type="Gene3D" id="3.30.1360.120">
    <property type="entry name" value="Probable tRNA modification gtpase trme, domain 1"/>
    <property type="match status" value="1"/>
</dbReference>
<evidence type="ECO:0000313" key="3">
    <source>
        <dbReference type="Proteomes" id="UP000643403"/>
    </source>
</evidence>
<organism evidence="2 3">
    <name type="scientific">Cognatilysobacter xinjiangensis</name>
    <dbReference type="NCBI Taxonomy" id="546892"/>
    <lineage>
        <taxon>Bacteria</taxon>
        <taxon>Pseudomonadati</taxon>
        <taxon>Pseudomonadota</taxon>
        <taxon>Gammaproteobacteria</taxon>
        <taxon>Lysobacterales</taxon>
        <taxon>Lysobacteraceae</taxon>
        <taxon>Cognatilysobacter</taxon>
    </lineage>
</organism>
<dbReference type="Gene3D" id="3.30.70.1400">
    <property type="entry name" value="Aminomethyltransferase beta-barrel domains"/>
    <property type="match status" value="1"/>
</dbReference>
<proteinExistence type="predicted"/>
<evidence type="ECO:0000256" key="1">
    <source>
        <dbReference type="ARBA" id="ARBA00022946"/>
    </source>
</evidence>
<gene>
    <name evidence="2" type="ORF">GCM10008101_06270</name>
</gene>
<comment type="caution">
    <text evidence="2">The sequence shown here is derived from an EMBL/GenBank/DDBJ whole genome shotgun (WGS) entry which is preliminary data.</text>
</comment>
<dbReference type="InterPro" id="IPR045179">
    <property type="entry name" value="YgfZ/GcvT"/>
</dbReference>
<dbReference type="NCBIfam" id="TIGR03317">
    <property type="entry name" value="ygfZ_signature"/>
    <property type="match status" value="1"/>
</dbReference>
<sequence length="287" mass="30986">MSDNPRYGTKQPFALHGLHVMRLSGRDAVAFAQAQFMNDVTALAPGYWQWNGWLDPKGRVQALFQLLRIDAETLLAVTASPVDVLAPALRRFVFRSKVAIDLPDLPVAGVFARGREAADDRIASEGDVLELDLSGDAGERTLLLGVEAPADPAAEQEWSVLDLRHGWPGIPDAHLDAWTPQQLSLQRFAAFSVRKGCYPGQEIVARTHFLGRAKREAVLFELVHGELPDGPLHGPEGATATPMARAGNWCLAVASCERPSGDWTSGNAVLVERPLADGRAKAGTSVS</sequence>
<dbReference type="RefSeq" id="WP_189446910.1">
    <property type="nucleotide sequence ID" value="NZ_BMXY01000001.1"/>
</dbReference>
<accession>A0ABQ3BRV6</accession>
<reference evidence="3" key="1">
    <citation type="journal article" date="2019" name="Int. J. Syst. Evol. Microbiol.">
        <title>The Global Catalogue of Microorganisms (GCM) 10K type strain sequencing project: providing services to taxonomists for standard genome sequencing and annotation.</title>
        <authorList>
            <consortium name="The Broad Institute Genomics Platform"/>
            <consortium name="The Broad Institute Genome Sequencing Center for Infectious Disease"/>
            <person name="Wu L."/>
            <person name="Ma J."/>
        </authorList>
    </citation>
    <scope>NUCLEOTIDE SEQUENCE [LARGE SCALE GENOMIC DNA]</scope>
    <source>
        <strain evidence="3">KCTC 22558</strain>
    </source>
</reference>
<dbReference type="EMBL" id="BMXY01000001">
    <property type="protein sequence ID" value="GGZ55602.1"/>
    <property type="molecule type" value="Genomic_DNA"/>
</dbReference>
<protein>
    <submittedName>
        <fullName evidence="2">Folate-binding protein YgfZ</fullName>
    </submittedName>
</protein>
<dbReference type="InterPro" id="IPR017703">
    <property type="entry name" value="YgfZ/GCV_T_CS"/>
</dbReference>
<dbReference type="SUPFAM" id="SSF103025">
    <property type="entry name" value="Folate-binding domain"/>
    <property type="match status" value="1"/>
</dbReference>